<protein>
    <submittedName>
        <fullName evidence="1">Uncharacterized protein</fullName>
    </submittedName>
</protein>
<proteinExistence type="predicted"/>
<evidence type="ECO:0000313" key="1">
    <source>
        <dbReference type="EMBL" id="THV31705.1"/>
    </source>
</evidence>
<dbReference type="EMBL" id="STGU01000019">
    <property type="protein sequence ID" value="THV31705.1"/>
    <property type="molecule type" value="Genomic_DNA"/>
</dbReference>
<gene>
    <name evidence="1" type="ORF">FAA86_21705</name>
</gene>
<dbReference type="RefSeq" id="WP_136543086.1">
    <property type="nucleotide sequence ID" value="NZ_STGU01000019.1"/>
</dbReference>
<name>A0A4S8PPM0_9HYPH</name>
<organism evidence="1 2">
    <name type="scientific">Rhizobium rosettiformans W3</name>
    <dbReference type="NCBI Taxonomy" id="538378"/>
    <lineage>
        <taxon>Bacteria</taxon>
        <taxon>Pseudomonadati</taxon>
        <taxon>Pseudomonadota</taxon>
        <taxon>Alphaproteobacteria</taxon>
        <taxon>Hyphomicrobiales</taxon>
        <taxon>Rhizobiaceae</taxon>
        <taxon>Rhizobium/Agrobacterium group</taxon>
        <taxon>Rhizobium</taxon>
    </lineage>
</organism>
<dbReference type="AlphaFoldDB" id="A0A4S8PPM0"/>
<sequence>MSVVRTEYRGIGDLVFENSTASGELETVEKFSVSLRNDAPDEQGHVTGFIATVIGPASSLDEAIHEHAIQLAHALDYLSLVTRCRYRIGEPLRAIEWEPGPGRRKMLAFLRFDGRYPPLPRLSQRYFDGGRVILHDALEPFLLTAARYFRLALLDKSAADQFIKFWHALEVIAENTIERALTPITCRKCSSPISCAECGHEATRFPFPKDAIKEVLNRLKVPDLEDNFKHLLTARNSLMHGGNSKTVERKCGVPLTTLVNRLGSIVQAAIIVRAGSGNRLFFAHDGELCGFHQLNRLRLEFDYAGPGEHPEEELIPKPIISVTHSFEATDLTESASQEG</sequence>
<accession>A0A4S8PPM0</accession>
<dbReference type="Proteomes" id="UP000307378">
    <property type="component" value="Unassembled WGS sequence"/>
</dbReference>
<comment type="caution">
    <text evidence="1">The sequence shown here is derived from an EMBL/GenBank/DDBJ whole genome shotgun (WGS) entry which is preliminary data.</text>
</comment>
<evidence type="ECO:0000313" key="2">
    <source>
        <dbReference type="Proteomes" id="UP000307378"/>
    </source>
</evidence>
<reference evidence="1 2" key="1">
    <citation type="submission" date="2019-04" db="EMBL/GenBank/DDBJ databases">
        <title>genome sequence of strain W3.</title>
        <authorList>
            <person name="Gao J."/>
            <person name="Sun J."/>
        </authorList>
    </citation>
    <scope>NUCLEOTIDE SEQUENCE [LARGE SCALE GENOMIC DNA]</scope>
    <source>
        <strain evidence="1 2">W3</strain>
    </source>
</reference>